<protein>
    <submittedName>
        <fullName evidence="8">Fanconi anemia group D2 protein-like</fullName>
    </submittedName>
</protein>
<evidence type="ECO:0000313" key="8">
    <source>
        <dbReference type="RefSeq" id="XP_025834017.1"/>
    </source>
</evidence>
<evidence type="ECO:0000256" key="5">
    <source>
        <dbReference type="ARBA" id="ARBA00093456"/>
    </source>
</evidence>
<sequence length="1342" mass="151667">MVQNTYFMEIITESKITINFDEGPNIITQEQALVHRDIKRHLQNHISYPDNAEEVVTGLKTLCEDENCFKKALMSTVLSKSINSSTQENIENKIYQDSIFRILLTVECLQSDIIDLLIENIKIETSKESEDTSWLRILLHPLKYLPFIKNEEDLADKMTQALEGSNYTSQLEIINVLPDIIPDSQHGKIAITLCNLMDSNPSLTAAIVDCLNSLELNDTTKSRIQDNVLTIITTNPSADTFPVLFEFLISDNTSQGITNCISKLRPSLDTIMSSADDNKINIQSNKALIVNNLKSLMLTSRPLREGVTHVINGIKRHADHKPVDLLLLILLYNTGKNGKTTAEIVLKKKIKSGLFRTLLLDKLFSNYFVPEIIKEFLGTILDIASSLLQHQREDSLHSFAETLHNLLFNHKYIDRVQRQDIINSLVILAGINGQKYASSVLNILLSFSQNKPLLEEHTLQLMSLLELLDSFELKDVSKVFDLLCGLTCGEKVTNSATGFKDELHMLVRKQLSSNKKKIKYQGIVSAIMMIKHIAETAEGDQSDRSITEYHNSSDVSTLPSGISREAAQLLKLTNTNTLNNPEYLGLFYDQLAFLLMTTLNLDKHFLGWLFESMTNDFRKIYLTDTTPDSLNDITFSLQYSLNNPDDVDTPFGVNIAELTMKQSHTTSIMTLSPLFRLVRLLHEHDLTAIDALLGCGVVMPLVQKIDDFDTHQIKHVIDCLFHCINWFRELVSAFVREKSRQIRYMVLERISHIIHLEETLREYLNLVPDHVLPRSYFDSSKGNEKINQKNEKMKPPPKKKSKTSPTTQTLNDTTVSVATQGSKPGNRSNKSSPTKMRRCKINFRELDTDTILPLRYSLKFEEFNMSTTVSLTQQPTLNIKQFNFLVRDVVEKSTALTKQNLSDLSHFKVVSVEDYITDCVYILPNIMKNFQAINTALAQSIEQCHDVIDSPDMFSSTMKDLRSSFGNVIELISTLLNWPGFQNPKNSNLLDNFLKALRKDSSASTTDERAIELSRTFAKYFKQCLCLSSGTHLVDILKALYIINPDNDIKKKIALVSEKLLMKKWYNSNGIKETGAVANAHINTLITSYLDGISVEMLCVFANSMEEEVTGLISKNDHLPKLQSIDKGNFHVLFRGVCHALLEGVKSEVVSLTNNEHLALWKNTALTMQGLITIAKHQENKTNLHIFLKKSIAILKVFLSHGIPILEIMLRSKTDDVLEIFKIIQRSTRFLHHLCCTSKVAKDLSLISYVPQFRLTLESLLVRVKAALVANNCSSAFWLGTLKNRDLQGEDILTQSSIGSEESSSRLQNEPDDALPPEDTDEEIEEGERSEGEENGSLSDAY</sequence>
<keyword evidence="3" id="KW-0832">Ubl conjugation</keyword>
<evidence type="ECO:0000313" key="7">
    <source>
        <dbReference type="Proteomes" id="UP000192223"/>
    </source>
</evidence>
<dbReference type="Pfam" id="PF14631">
    <property type="entry name" value="FancD2"/>
    <property type="match status" value="1"/>
</dbReference>
<dbReference type="GO" id="GO:0031573">
    <property type="term" value="P:mitotic intra-S DNA damage checkpoint signaling"/>
    <property type="evidence" value="ECO:0007669"/>
    <property type="project" value="TreeGrafter"/>
</dbReference>
<dbReference type="GO" id="GO:0036297">
    <property type="term" value="P:interstrand cross-link repair"/>
    <property type="evidence" value="ECO:0007669"/>
    <property type="project" value="TreeGrafter"/>
</dbReference>
<reference evidence="8" key="1">
    <citation type="submission" date="2025-08" db="UniProtKB">
        <authorList>
            <consortium name="RefSeq"/>
        </authorList>
    </citation>
    <scope>IDENTIFICATION</scope>
    <source>
        <tissue evidence="8">Entire body</tissue>
    </source>
</reference>
<dbReference type="GO" id="GO:0007129">
    <property type="term" value="P:homologous chromosome pairing at meiosis"/>
    <property type="evidence" value="ECO:0007669"/>
    <property type="project" value="TreeGrafter"/>
</dbReference>
<dbReference type="FunCoup" id="A0A7F5RDG4">
    <property type="interactions" value="1758"/>
</dbReference>
<comment type="subcellular location">
    <subcellularLocation>
        <location evidence="1">Nucleus</location>
    </subcellularLocation>
</comment>
<feature type="compositionally biased region" description="Basic and acidic residues" evidence="6">
    <location>
        <begin position="781"/>
        <end position="794"/>
    </location>
</feature>
<proteinExistence type="inferred from homology"/>
<dbReference type="InterPro" id="IPR029448">
    <property type="entry name" value="FANCD2"/>
</dbReference>
<evidence type="ECO:0000256" key="6">
    <source>
        <dbReference type="SAM" id="MobiDB-lite"/>
    </source>
</evidence>
<dbReference type="InParanoid" id="A0A7F5RDG4"/>
<dbReference type="GO" id="GO:0070182">
    <property type="term" value="F:DNA polymerase binding"/>
    <property type="evidence" value="ECO:0007669"/>
    <property type="project" value="TreeGrafter"/>
</dbReference>
<feature type="region of interest" description="Disordered" evidence="6">
    <location>
        <begin position="1296"/>
        <end position="1342"/>
    </location>
</feature>
<evidence type="ECO:0000256" key="3">
    <source>
        <dbReference type="ARBA" id="ARBA00022843"/>
    </source>
</evidence>
<keyword evidence="2" id="KW-1017">Isopeptide bond</keyword>
<dbReference type="OrthoDB" id="27031at2759"/>
<gene>
    <name evidence="8" type="primary">LOC112905571</name>
</gene>
<dbReference type="GO" id="GO:1990918">
    <property type="term" value="P:double-strand break repair involved in meiotic recombination"/>
    <property type="evidence" value="ECO:0007669"/>
    <property type="project" value="TreeGrafter"/>
</dbReference>
<feature type="compositionally biased region" description="Acidic residues" evidence="6">
    <location>
        <begin position="1310"/>
        <end position="1326"/>
    </location>
</feature>
<dbReference type="GeneID" id="112905571"/>
<evidence type="ECO:0000256" key="2">
    <source>
        <dbReference type="ARBA" id="ARBA00022499"/>
    </source>
</evidence>
<dbReference type="KEGG" id="apln:112905571"/>
<feature type="region of interest" description="Disordered" evidence="6">
    <location>
        <begin position="778"/>
        <end position="838"/>
    </location>
</feature>
<name>A0A7F5RDG4_AGRPL</name>
<feature type="compositionally biased region" description="Polar residues" evidence="6">
    <location>
        <begin position="808"/>
        <end position="834"/>
    </location>
</feature>
<dbReference type="Proteomes" id="UP000192223">
    <property type="component" value="Unplaced"/>
</dbReference>
<evidence type="ECO:0000256" key="1">
    <source>
        <dbReference type="ARBA" id="ARBA00004123"/>
    </source>
</evidence>
<dbReference type="GO" id="GO:0005634">
    <property type="term" value="C:nucleus"/>
    <property type="evidence" value="ECO:0007669"/>
    <property type="project" value="UniProtKB-SubCell"/>
</dbReference>
<dbReference type="RefSeq" id="XP_025834017.1">
    <property type="nucleotide sequence ID" value="XM_025978232.1"/>
</dbReference>
<accession>A0A7F5RDG4</accession>
<dbReference type="PANTHER" id="PTHR32086">
    <property type="entry name" value="FANCONI ANEMIA GROUP D2 PROTEIN"/>
    <property type="match status" value="1"/>
</dbReference>
<keyword evidence="7" id="KW-1185">Reference proteome</keyword>
<comment type="similarity">
    <text evidence="5">Belongs to the Fanconi anemia protein FANCD2 family.</text>
</comment>
<keyword evidence="4" id="KW-0539">Nucleus</keyword>
<dbReference type="PANTHER" id="PTHR32086:SF0">
    <property type="entry name" value="FANCONI ANEMIA GROUP D2 PROTEIN"/>
    <property type="match status" value="1"/>
</dbReference>
<evidence type="ECO:0000256" key="4">
    <source>
        <dbReference type="ARBA" id="ARBA00023242"/>
    </source>
</evidence>
<dbReference type="GO" id="GO:0000793">
    <property type="term" value="C:condensed chromosome"/>
    <property type="evidence" value="ECO:0007669"/>
    <property type="project" value="TreeGrafter"/>
</dbReference>
<organism evidence="7 8">
    <name type="scientific">Agrilus planipennis</name>
    <name type="common">Emerald ash borer</name>
    <name type="synonym">Agrilus marcopoli</name>
    <dbReference type="NCBI Taxonomy" id="224129"/>
    <lineage>
        <taxon>Eukaryota</taxon>
        <taxon>Metazoa</taxon>
        <taxon>Ecdysozoa</taxon>
        <taxon>Arthropoda</taxon>
        <taxon>Hexapoda</taxon>
        <taxon>Insecta</taxon>
        <taxon>Pterygota</taxon>
        <taxon>Neoptera</taxon>
        <taxon>Endopterygota</taxon>
        <taxon>Coleoptera</taxon>
        <taxon>Polyphaga</taxon>
        <taxon>Elateriformia</taxon>
        <taxon>Buprestoidea</taxon>
        <taxon>Buprestidae</taxon>
        <taxon>Agrilinae</taxon>
        <taxon>Agrilus</taxon>
    </lineage>
</organism>